<protein>
    <submittedName>
        <fullName evidence="3">Glutathione S-transferase</fullName>
        <ecNumber evidence="3">2.5.1.18</ecNumber>
    </submittedName>
</protein>
<dbReference type="InterPro" id="IPR036282">
    <property type="entry name" value="Glutathione-S-Trfase_C_sf"/>
</dbReference>
<dbReference type="Pfam" id="PF13417">
    <property type="entry name" value="GST_N_3"/>
    <property type="match status" value="1"/>
</dbReference>
<dbReference type="SUPFAM" id="SSF52833">
    <property type="entry name" value="Thioredoxin-like"/>
    <property type="match status" value="1"/>
</dbReference>
<dbReference type="SFLD" id="SFLDG00358">
    <property type="entry name" value="Main_(cytGST)"/>
    <property type="match status" value="1"/>
</dbReference>
<dbReference type="InterPro" id="IPR004045">
    <property type="entry name" value="Glutathione_S-Trfase_N"/>
</dbReference>
<dbReference type="Gene3D" id="3.40.30.10">
    <property type="entry name" value="Glutaredoxin"/>
    <property type="match status" value="1"/>
</dbReference>
<dbReference type="PANTHER" id="PTHR42673">
    <property type="entry name" value="MALEYLACETOACETATE ISOMERASE"/>
    <property type="match status" value="1"/>
</dbReference>
<dbReference type="EC" id="2.5.1.18" evidence="3"/>
<evidence type="ECO:0000259" key="2">
    <source>
        <dbReference type="PROSITE" id="PS50405"/>
    </source>
</evidence>
<dbReference type="RefSeq" id="WP_184085392.1">
    <property type="nucleotide sequence ID" value="NZ_JACHIJ010000003.1"/>
</dbReference>
<dbReference type="GO" id="GO:0016034">
    <property type="term" value="F:maleylacetoacetate isomerase activity"/>
    <property type="evidence" value="ECO:0007669"/>
    <property type="project" value="TreeGrafter"/>
</dbReference>
<dbReference type="PROSITE" id="PS50404">
    <property type="entry name" value="GST_NTER"/>
    <property type="match status" value="1"/>
</dbReference>
<dbReference type="AlphaFoldDB" id="A0A840N3P9"/>
<evidence type="ECO:0000313" key="4">
    <source>
        <dbReference type="Proteomes" id="UP000521227"/>
    </source>
</evidence>
<dbReference type="GO" id="GO:0006559">
    <property type="term" value="P:L-phenylalanine catabolic process"/>
    <property type="evidence" value="ECO:0007669"/>
    <property type="project" value="TreeGrafter"/>
</dbReference>
<feature type="domain" description="GST C-terminal" evidence="2">
    <location>
        <begin position="84"/>
        <end position="208"/>
    </location>
</feature>
<dbReference type="InterPro" id="IPR010987">
    <property type="entry name" value="Glutathione-S-Trfase_C-like"/>
</dbReference>
<name>A0A840N3P9_9BRAD</name>
<dbReference type="EMBL" id="JACHIJ010000003">
    <property type="protein sequence ID" value="MBB5052508.1"/>
    <property type="molecule type" value="Genomic_DNA"/>
</dbReference>
<evidence type="ECO:0000313" key="3">
    <source>
        <dbReference type="EMBL" id="MBB5052508.1"/>
    </source>
</evidence>
<dbReference type="GO" id="GO:0004364">
    <property type="term" value="F:glutathione transferase activity"/>
    <property type="evidence" value="ECO:0007669"/>
    <property type="project" value="UniProtKB-EC"/>
</dbReference>
<dbReference type="SFLD" id="SFLDS00019">
    <property type="entry name" value="Glutathione_Transferase_(cytos"/>
    <property type="match status" value="1"/>
</dbReference>
<dbReference type="InterPro" id="IPR040079">
    <property type="entry name" value="Glutathione_S-Trfase"/>
</dbReference>
<sequence>MNLIGQYDSPFVRRVALALRFYGIPFEHTPWSTFGDAEKIALYNPLIRVPTLVLDDGEVLIESTAILDYLDELAGPSRALIPDCGHIRREVLHICALATGLGDKAVSLLYERVLRTEQSQRWVERCRSQIAGVFAGLEEDRTRHKTRFWFGDQITHADIAVACVIRIAHEIDPSLFEEKRYPALARHAETCEALQPFQDIVQPLAPPN</sequence>
<organism evidence="3 4">
    <name type="scientific">Afipia massiliensis</name>
    <dbReference type="NCBI Taxonomy" id="211460"/>
    <lineage>
        <taxon>Bacteria</taxon>
        <taxon>Pseudomonadati</taxon>
        <taxon>Pseudomonadota</taxon>
        <taxon>Alphaproteobacteria</taxon>
        <taxon>Hyphomicrobiales</taxon>
        <taxon>Nitrobacteraceae</taxon>
        <taxon>Afipia</taxon>
    </lineage>
</organism>
<feature type="domain" description="GST N-terminal" evidence="1">
    <location>
        <begin position="1"/>
        <end position="78"/>
    </location>
</feature>
<evidence type="ECO:0000259" key="1">
    <source>
        <dbReference type="PROSITE" id="PS50404"/>
    </source>
</evidence>
<dbReference type="Gene3D" id="1.20.1050.10">
    <property type="match status" value="1"/>
</dbReference>
<dbReference type="GO" id="GO:0006749">
    <property type="term" value="P:glutathione metabolic process"/>
    <property type="evidence" value="ECO:0007669"/>
    <property type="project" value="TreeGrafter"/>
</dbReference>
<comment type="caution">
    <text evidence="3">The sequence shown here is derived from an EMBL/GenBank/DDBJ whole genome shotgun (WGS) entry which is preliminary data.</text>
</comment>
<proteinExistence type="predicted"/>
<gene>
    <name evidence="3" type="ORF">HNQ36_002482</name>
</gene>
<accession>A0A840N3P9</accession>
<reference evidence="3 4" key="1">
    <citation type="submission" date="2020-08" db="EMBL/GenBank/DDBJ databases">
        <title>Genomic Encyclopedia of Type Strains, Phase IV (KMG-IV): sequencing the most valuable type-strain genomes for metagenomic binning, comparative biology and taxonomic classification.</title>
        <authorList>
            <person name="Goeker M."/>
        </authorList>
    </citation>
    <scope>NUCLEOTIDE SEQUENCE [LARGE SCALE GENOMIC DNA]</scope>
    <source>
        <strain evidence="3 4">DSM 17498</strain>
    </source>
</reference>
<dbReference type="PROSITE" id="PS50405">
    <property type="entry name" value="GST_CTER"/>
    <property type="match status" value="1"/>
</dbReference>
<dbReference type="SUPFAM" id="SSF47616">
    <property type="entry name" value="GST C-terminal domain-like"/>
    <property type="match status" value="1"/>
</dbReference>
<keyword evidence="3" id="KW-0808">Transferase</keyword>
<dbReference type="InterPro" id="IPR036249">
    <property type="entry name" value="Thioredoxin-like_sf"/>
</dbReference>
<dbReference type="Proteomes" id="UP000521227">
    <property type="component" value="Unassembled WGS sequence"/>
</dbReference>
<dbReference type="PANTHER" id="PTHR42673:SF21">
    <property type="entry name" value="GLUTATHIONE S-TRANSFERASE YFCF"/>
    <property type="match status" value="1"/>
</dbReference>
<dbReference type="Pfam" id="PF13410">
    <property type="entry name" value="GST_C_2"/>
    <property type="match status" value="1"/>
</dbReference>